<keyword evidence="5" id="KW-0472">Membrane</keyword>
<sequence length="88" mass="9951">MLGQYSTSRLSTTDSRIFVYELAGLNENEVTANHRSPIRQSHTQFVQVPFHRMNEEMQRISLLGGKIVSIRPLNSVSTTTENNGQDNT</sequence>
<evidence type="ECO:0000256" key="4">
    <source>
        <dbReference type="ARBA" id="ARBA00023078"/>
    </source>
</evidence>
<keyword evidence="9" id="KW-1185">Reference proteome</keyword>
<feature type="domain" description="CpcD-like" evidence="7">
    <location>
        <begin position="15"/>
        <end position="73"/>
    </location>
</feature>
<reference evidence="8 9" key="1">
    <citation type="journal article" date="2021" name="Mar. Drugs">
        <title>Genome Reduction and Secondary Metabolism of the Marine Sponge-Associated Cyanobacterium Leptothoe.</title>
        <authorList>
            <person name="Konstantinou D."/>
            <person name="Popin R.V."/>
            <person name="Fewer D.P."/>
            <person name="Sivonen K."/>
            <person name="Gkelis S."/>
        </authorList>
    </citation>
    <scope>NUCLEOTIDE SEQUENCE [LARGE SCALE GENOMIC DNA]</scope>
    <source>
        <strain evidence="8 9">TAU-MAC 1615</strain>
    </source>
</reference>
<dbReference type="EMBL" id="JADOER010000014">
    <property type="protein sequence ID" value="MBT9313596.1"/>
    <property type="molecule type" value="Genomic_DNA"/>
</dbReference>
<protein>
    <submittedName>
        <fullName evidence="8">Phycobilisome linker polypeptide</fullName>
    </submittedName>
</protein>
<keyword evidence="3 6" id="KW-0605">Phycobilisome</keyword>
<name>A0ABS5Y745_9CYAN</name>
<organism evidence="8 9">
    <name type="scientific">Leptothoe kymatousa TAU-MAC 1615</name>
    <dbReference type="NCBI Taxonomy" id="2364775"/>
    <lineage>
        <taxon>Bacteria</taxon>
        <taxon>Bacillati</taxon>
        <taxon>Cyanobacteriota</taxon>
        <taxon>Cyanophyceae</taxon>
        <taxon>Nodosilineales</taxon>
        <taxon>Cymatolegaceae</taxon>
        <taxon>Leptothoe</taxon>
        <taxon>Leptothoe kymatousa</taxon>
    </lineage>
</organism>
<dbReference type="Proteomes" id="UP001196661">
    <property type="component" value="Unassembled WGS sequence"/>
</dbReference>
<comment type="subcellular location">
    <subcellularLocation>
        <location evidence="1">Cellular thylakoid membrane</location>
        <topology evidence="1">Peripheral membrane protein</topology>
        <orientation evidence="1">Cytoplasmic side</orientation>
    </subcellularLocation>
</comment>
<evidence type="ECO:0000256" key="6">
    <source>
        <dbReference type="PROSITE-ProRule" id="PRU00771"/>
    </source>
</evidence>
<gene>
    <name evidence="8" type="ORF">IXB28_15390</name>
</gene>
<keyword evidence="2" id="KW-0042">Antenna complex</keyword>
<evidence type="ECO:0000313" key="9">
    <source>
        <dbReference type="Proteomes" id="UP001196661"/>
    </source>
</evidence>
<proteinExistence type="predicted"/>
<dbReference type="Pfam" id="PF01383">
    <property type="entry name" value="CpcD"/>
    <property type="match status" value="1"/>
</dbReference>
<dbReference type="InterPro" id="IPR008213">
    <property type="entry name" value="CpcD-like_dom"/>
</dbReference>
<dbReference type="SMART" id="SM01094">
    <property type="entry name" value="CpcD"/>
    <property type="match status" value="1"/>
</dbReference>
<dbReference type="RefSeq" id="WP_215619486.1">
    <property type="nucleotide sequence ID" value="NZ_JADOER010000014.1"/>
</dbReference>
<evidence type="ECO:0000256" key="5">
    <source>
        <dbReference type="ARBA" id="ARBA00023136"/>
    </source>
</evidence>
<evidence type="ECO:0000256" key="1">
    <source>
        <dbReference type="ARBA" id="ARBA00004445"/>
    </source>
</evidence>
<dbReference type="PROSITE" id="PS51441">
    <property type="entry name" value="CPCD_LIKE"/>
    <property type="match status" value="1"/>
</dbReference>
<evidence type="ECO:0000313" key="8">
    <source>
        <dbReference type="EMBL" id="MBT9313596.1"/>
    </source>
</evidence>
<keyword evidence="4" id="KW-0793">Thylakoid</keyword>
<evidence type="ECO:0000259" key="7">
    <source>
        <dbReference type="PROSITE" id="PS51441"/>
    </source>
</evidence>
<evidence type="ECO:0000256" key="2">
    <source>
        <dbReference type="ARBA" id="ARBA00022549"/>
    </source>
</evidence>
<comment type="caution">
    <text evidence="8">The sequence shown here is derived from an EMBL/GenBank/DDBJ whole genome shotgun (WGS) entry which is preliminary data.</text>
</comment>
<accession>A0ABS5Y745</accession>
<evidence type="ECO:0000256" key="3">
    <source>
        <dbReference type="ARBA" id="ARBA00022738"/>
    </source>
</evidence>